<dbReference type="Proteomes" id="UP001178354">
    <property type="component" value="Unassembled WGS sequence"/>
</dbReference>
<reference evidence="1" key="1">
    <citation type="journal article" date="2010" name="Int. J. Syst. Evol. Microbiol.">
        <title>Porticoccus litoralis gen. nov., sp. nov., a gammaproteobacterium isolated from the Yellow Sea.</title>
        <authorList>
            <person name="Oh H.M."/>
            <person name="Kim H."/>
            <person name="Kim K.M."/>
            <person name="Min G.S."/>
            <person name="Cho J.C."/>
        </authorList>
    </citation>
    <scope>NUCLEOTIDE SEQUENCE</scope>
    <source>
        <strain evidence="1">DSM 25064</strain>
    </source>
</reference>
<reference evidence="1" key="2">
    <citation type="submission" date="2023-08" db="EMBL/GenBank/DDBJ databases">
        <authorList>
            <person name="Luo J."/>
        </authorList>
    </citation>
    <scope>NUCLEOTIDE SEQUENCE</scope>
    <source>
        <strain evidence="1">DSM 25064</strain>
    </source>
</reference>
<keyword evidence="2" id="KW-1185">Reference proteome</keyword>
<evidence type="ECO:0000313" key="2">
    <source>
        <dbReference type="Proteomes" id="UP001178354"/>
    </source>
</evidence>
<dbReference type="EMBL" id="JAUUUU010000006">
    <property type="protein sequence ID" value="MDP1521259.1"/>
    <property type="molecule type" value="Genomic_DNA"/>
</dbReference>
<comment type="caution">
    <text evidence="1">The sequence shown here is derived from an EMBL/GenBank/DDBJ whole genome shotgun (WGS) entry which is preliminary data.</text>
</comment>
<sequence length="64" mass="7381">MKFLLLAAAVLGVIYMVFIESKRSPGTDERPEAVYQREVEKVQNLDKLMQDAVDQHGEEMDRIK</sequence>
<organism evidence="1 2">
    <name type="scientific">Porticoccus litoralis</name>
    <dbReference type="NCBI Taxonomy" id="434086"/>
    <lineage>
        <taxon>Bacteria</taxon>
        <taxon>Pseudomonadati</taxon>
        <taxon>Pseudomonadota</taxon>
        <taxon>Gammaproteobacteria</taxon>
        <taxon>Cellvibrionales</taxon>
        <taxon>Porticoccaceae</taxon>
        <taxon>Porticoccus</taxon>
    </lineage>
</organism>
<gene>
    <name evidence="1" type="ORF">Q8A57_09785</name>
</gene>
<proteinExistence type="predicted"/>
<dbReference type="AlphaFoldDB" id="A0AAW8B6R0"/>
<accession>A0AAW8B6R0</accession>
<evidence type="ECO:0000313" key="1">
    <source>
        <dbReference type="EMBL" id="MDP1521259.1"/>
    </source>
</evidence>
<name>A0AAW8B6R0_9GAMM</name>
<dbReference type="RefSeq" id="WP_305170925.1">
    <property type="nucleotide sequence ID" value="NZ_JAUUUU010000006.1"/>
</dbReference>
<protein>
    <submittedName>
        <fullName evidence="1">Uncharacterized protein</fullName>
    </submittedName>
</protein>